<evidence type="ECO:0000313" key="2">
    <source>
        <dbReference type="Proteomes" id="UP000217768"/>
    </source>
</evidence>
<accession>A0A2A2ZC89</accession>
<name>A0A2A2ZC89_MYCAV</name>
<organism evidence="1 2">
    <name type="scientific">Mycobacterium avium</name>
    <dbReference type="NCBI Taxonomy" id="1764"/>
    <lineage>
        <taxon>Bacteria</taxon>
        <taxon>Bacillati</taxon>
        <taxon>Actinomycetota</taxon>
        <taxon>Actinomycetes</taxon>
        <taxon>Mycobacteriales</taxon>
        <taxon>Mycobacteriaceae</taxon>
        <taxon>Mycobacterium</taxon>
        <taxon>Mycobacterium avium complex (MAC)</taxon>
    </lineage>
</organism>
<dbReference type="SUPFAM" id="SSF56563">
    <property type="entry name" value="Major capsid protein gp5"/>
    <property type="match status" value="1"/>
</dbReference>
<gene>
    <name evidence="1" type="ORF">CKJ66_22735</name>
</gene>
<dbReference type="Proteomes" id="UP000217768">
    <property type="component" value="Unassembled WGS sequence"/>
</dbReference>
<reference evidence="1 2" key="1">
    <citation type="submission" date="2017-08" db="EMBL/GenBank/DDBJ databases">
        <title>Phylogenetic analysis of Mycobacterium avium complex whole genomes.</title>
        <authorList>
            <person name="Caverly L.J."/>
            <person name="Spilker T."/>
            <person name="Lipuma J."/>
        </authorList>
    </citation>
    <scope>NUCLEOTIDE SEQUENCE [LARGE SCALE GENOMIC DNA]</scope>
    <source>
        <strain evidence="1 2">FLAC0165</strain>
    </source>
</reference>
<proteinExistence type="predicted"/>
<sequence length="81" mass="8972">MPLLATNQIPVNLTVGTSSDASEAYTAQWDQLAIGIRTEFVLEFLRERYADFGQYGFIGHLRPNVQLLQPAAFAVDTGIRS</sequence>
<dbReference type="AlphaFoldDB" id="A0A2A2ZC89"/>
<dbReference type="RefSeq" id="WP_033718328.1">
    <property type="nucleotide sequence ID" value="NZ_JAAILH010000011.1"/>
</dbReference>
<dbReference type="EMBL" id="NSFD01000053">
    <property type="protein sequence ID" value="PBA24013.1"/>
    <property type="molecule type" value="Genomic_DNA"/>
</dbReference>
<comment type="caution">
    <text evidence="1">The sequence shown here is derived from an EMBL/GenBank/DDBJ whole genome shotgun (WGS) entry which is preliminary data.</text>
</comment>
<protein>
    <submittedName>
        <fullName evidence="1">Uncharacterized protein</fullName>
    </submittedName>
</protein>
<evidence type="ECO:0000313" key="1">
    <source>
        <dbReference type="EMBL" id="PBA24013.1"/>
    </source>
</evidence>